<comment type="subcellular location">
    <subcellularLocation>
        <location evidence="1 14">Cell outer membrane</location>
        <topology evidence="1 14">Multi-pass membrane protein</topology>
    </subcellularLocation>
</comment>
<dbReference type="PANTHER" id="PTHR32552">
    <property type="entry name" value="FERRICHROME IRON RECEPTOR-RELATED"/>
    <property type="match status" value="1"/>
</dbReference>
<evidence type="ECO:0000256" key="15">
    <source>
        <dbReference type="RuleBase" id="RU003357"/>
    </source>
</evidence>
<evidence type="ECO:0000256" key="4">
    <source>
        <dbReference type="ARBA" id="ARBA00022452"/>
    </source>
</evidence>
<proteinExistence type="inferred from homology"/>
<dbReference type="Pfam" id="PF13715">
    <property type="entry name" value="CarbopepD_reg_2"/>
    <property type="match status" value="1"/>
</dbReference>
<comment type="caution">
    <text evidence="19">The sequence shown here is derived from an EMBL/GenBank/DDBJ whole genome shotgun (WGS) entry which is preliminary data.</text>
</comment>
<dbReference type="Proteomes" id="UP000548326">
    <property type="component" value="Unassembled WGS sequence"/>
</dbReference>
<dbReference type="Pfam" id="PF00593">
    <property type="entry name" value="TonB_dep_Rec_b-barrel"/>
    <property type="match status" value="1"/>
</dbReference>
<feature type="domain" description="TonB-dependent receptor-like beta-barrel" evidence="17">
    <location>
        <begin position="411"/>
        <end position="805"/>
    </location>
</feature>
<keyword evidence="12 19" id="KW-0675">Receptor</keyword>
<evidence type="ECO:0000256" key="1">
    <source>
        <dbReference type="ARBA" id="ARBA00004571"/>
    </source>
</evidence>
<dbReference type="PANTHER" id="PTHR32552:SF68">
    <property type="entry name" value="FERRICHROME OUTER MEMBRANE TRANSPORTER_PHAGE RECEPTOR"/>
    <property type="match status" value="1"/>
</dbReference>
<accession>A0A841JEE0</accession>
<evidence type="ECO:0000256" key="3">
    <source>
        <dbReference type="ARBA" id="ARBA00022448"/>
    </source>
</evidence>
<organism evidence="19 20">
    <name type="scientific">Mucilaginibacter lappiensis</name>
    <dbReference type="NCBI Taxonomy" id="354630"/>
    <lineage>
        <taxon>Bacteria</taxon>
        <taxon>Pseudomonadati</taxon>
        <taxon>Bacteroidota</taxon>
        <taxon>Sphingobacteriia</taxon>
        <taxon>Sphingobacteriales</taxon>
        <taxon>Sphingobacteriaceae</taxon>
        <taxon>Mucilaginibacter</taxon>
    </lineage>
</organism>
<gene>
    <name evidence="19" type="ORF">HDF22_003335</name>
</gene>
<dbReference type="InterPro" id="IPR037066">
    <property type="entry name" value="Plug_dom_sf"/>
</dbReference>
<protein>
    <submittedName>
        <fullName evidence="19">Iron complex outermembrane receptor protein</fullName>
    </submittedName>
</protein>
<keyword evidence="7" id="KW-0732">Signal</keyword>
<keyword evidence="10 15" id="KW-0798">TonB box</keyword>
<dbReference type="InterPro" id="IPR000531">
    <property type="entry name" value="Beta-barrel_TonB"/>
</dbReference>
<dbReference type="SUPFAM" id="SSF49452">
    <property type="entry name" value="Starch-binding domain-like"/>
    <property type="match status" value="1"/>
</dbReference>
<dbReference type="InterPro" id="IPR012910">
    <property type="entry name" value="Plug_dom"/>
</dbReference>
<evidence type="ECO:0000256" key="6">
    <source>
        <dbReference type="ARBA" id="ARBA00022692"/>
    </source>
</evidence>
<evidence type="ECO:0000256" key="16">
    <source>
        <dbReference type="SAM" id="Phobius"/>
    </source>
</evidence>
<keyword evidence="13 14" id="KW-0998">Cell outer membrane</keyword>
<keyword evidence="11 14" id="KW-0472">Membrane</keyword>
<reference evidence="19 20" key="1">
    <citation type="submission" date="2020-08" db="EMBL/GenBank/DDBJ databases">
        <title>Genomic Encyclopedia of Type Strains, Phase IV (KMG-V): Genome sequencing to study the core and pangenomes of soil and plant-associated prokaryotes.</title>
        <authorList>
            <person name="Whitman W."/>
        </authorList>
    </citation>
    <scope>NUCLEOTIDE SEQUENCE [LARGE SCALE GENOMIC DNA]</scope>
    <source>
        <strain evidence="19 20">MP601</strain>
    </source>
</reference>
<keyword evidence="3 14" id="KW-0813">Transport</keyword>
<keyword evidence="8" id="KW-0408">Iron</keyword>
<keyword evidence="6 14" id="KW-0812">Transmembrane</keyword>
<evidence type="ECO:0000256" key="7">
    <source>
        <dbReference type="ARBA" id="ARBA00022729"/>
    </source>
</evidence>
<keyword evidence="16" id="KW-1133">Transmembrane helix</keyword>
<dbReference type="GO" id="GO:0015891">
    <property type="term" value="P:siderophore transport"/>
    <property type="evidence" value="ECO:0007669"/>
    <property type="project" value="InterPro"/>
</dbReference>
<dbReference type="RefSeq" id="WP_183588386.1">
    <property type="nucleotide sequence ID" value="NZ_JACHCA010000008.1"/>
</dbReference>
<evidence type="ECO:0000256" key="13">
    <source>
        <dbReference type="ARBA" id="ARBA00023237"/>
    </source>
</evidence>
<dbReference type="AlphaFoldDB" id="A0A841JEE0"/>
<dbReference type="Gene3D" id="2.40.170.20">
    <property type="entry name" value="TonB-dependent receptor, beta-barrel domain"/>
    <property type="match status" value="1"/>
</dbReference>
<evidence type="ECO:0000256" key="8">
    <source>
        <dbReference type="ARBA" id="ARBA00023004"/>
    </source>
</evidence>
<dbReference type="EMBL" id="JACHCA010000008">
    <property type="protein sequence ID" value="MBB6129210.1"/>
    <property type="molecule type" value="Genomic_DNA"/>
</dbReference>
<sequence length="833" mass="91039">MHFFYPPVLRFNSTQAKKILSLYRGATIKFLSFIILLATTHWCYGQSASTGTITGTVQTADGKPAASVSISLKGLTHGTMVDLNGHYELKNIHPGTYSLVARLIGLSTQTKQVVVNAGETLQVDFTLQESSQQLHEVVVSSKKANRFSAPKSSDAAKMPLNNLENAQVYSTVTSALMTEQSAFSMDDALRNVPGINRLWAATDRSGFGNGSSFALRGFQLNTSLRNGLPSNVSTTIDAANIESIEVLKGPSATLFGSAVTSYGGLINRVTKKPYDHVGGEIAYSGGSYGFNRLSADVNTPLDSAKNLLFRINTSLNTQKTWQDAGFHNSIFVAPSLTYKVNERLSFSFDAELYKSEGTTPTTFFFYATVPQLGVNSADKLNLDYNRAYISNDLVLRSSNLNFVGQMNYKLSDNWTSQTNISVVNTNSYGPMPYFYLLAGNKQIARNVWTIDGYDRTLDIQQNFVGKFNIGTVKNRVVAGIDYYNYNANVVYHEFSGTAGGQTADDLFDVINSTGNIPNYLNFNKAKVDSAYANSPASKNPYIISNKQYITSAYISDVVNITDQLIVNAALRIDHFDNAGNYNPTSGTTSGGFKQTALSPKFGMVYQVFKDKVSLFGNFQNGFTNKTGTDYAGHSFKPEQANQLEGGVKLNAFDGKLSGTISYYDIKVKDIVRSDIDHPNFSIQNGTQLSKGLEAEIIANPFTGFNIVAGYAHNNSKYTNADDDVNGLRPNSSGPEDMANLWLSYRITKGSAKGLGFGFGGNYSGKSLVVSSKSSGQFYVPEYTVLNSSVFYDAGKFRLTAAVNNLANKKYWIGWYTVNPQQLRSISGSIAFKF</sequence>
<evidence type="ECO:0000313" key="20">
    <source>
        <dbReference type="Proteomes" id="UP000548326"/>
    </source>
</evidence>
<dbReference type="Gene3D" id="2.170.130.10">
    <property type="entry name" value="TonB-dependent receptor, plug domain"/>
    <property type="match status" value="1"/>
</dbReference>
<dbReference type="GO" id="GO:0009279">
    <property type="term" value="C:cell outer membrane"/>
    <property type="evidence" value="ECO:0007669"/>
    <property type="project" value="UniProtKB-SubCell"/>
</dbReference>
<dbReference type="Pfam" id="PF07715">
    <property type="entry name" value="Plug"/>
    <property type="match status" value="1"/>
</dbReference>
<evidence type="ECO:0000256" key="14">
    <source>
        <dbReference type="PROSITE-ProRule" id="PRU01360"/>
    </source>
</evidence>
<feature type="domain" description="TonB-dependent receptor plug" evidence="18">
    <location>
        <begin position="164"/>
        <end position="258"/>
    </location>
</feature>
<comment type="similarity">
    <text evidence="2 14 15">Belongs to the TonB-dependent receptor family.</text>
</comment>
<evidence type="ECO:0000313" key="19">
    <source>
        <dbReference type="EMBL" id="MBB6129210.1"/>
    </source>
</evidence>
<evidence type="ECO:0000256" key="9">
    <source>
        <dbReference type="ARBA" id="ARBA00023065"/>
    </source>
</evidence>
<dbReference type="GO" id="GO:0038023">
    <property type="term" value="F:signaling receptor activity"/>
    <property type="evidence" value="ECO:0007669"/>
    <property type="project" value="InterPro"/>
</dbReference>
<evidence type="ECO:0000259" key="17">
    <source>
        <dbReference type="Pfam" id="PF00593"/>
    </source>
</evidence>
<feature type="transmembrane region" description="Helical" evidence="16">
    <location>
        <begin position="21"/>
        <end position="42"/>
    </location>
</feature>
<dbReference type="PROSITE" id="PS52016">
    <property type="entry name" value="TONB_DEPENDENT_REC_3"/>
    <property type="match status" value="1"/>
</dbReference>
<name>A0A841JEE0_9SPHI</name>
<evidence type="ECO:0000256" key="5">
    <source>
        <dbReference type="ARBA" id="ARBA00022496"/>
    </source>
</evidence>
<keyword evidence="9" id="KW-0406">Ion transport</keyword>
<dbReference type="NCBIfam" id="TIGR01783">
    <property type="entry name" value="TonB-siderophor"/>
    <property type="match status" value="1"/>
</dbReference>
<keyword evidence="5" id="KW-0410">Iron transport</keyword>
<dbReference type="SUPFAM" id="SSF56935">
    <property type="entry name" value="Porins"/>
    <property type="match status" value="1"/>
</dbReference>
<evidence type="ECO:0000256" key="2">
    <source>
        <dbReference type="ARBA" id="ARBA00009810"/>
    </source>
</evidence>
<keyword evidence="4 14" id="KW-1134">Transmembrane beta strand</keyword>
<dbReference type="GO" id="GO:0030246">
    <property type="term" value="F:carbohydrate binding"/>
    <property type="evidence" value="ECO:0007669"/>
    <property type="project" value="InterPro"/>
</dbReference>
<dbReference type="InterPro" id="IPR010105">
    <property type="entry name" value="TonB_sidphr_rcpt"/>
</dbReference>
<evidence type="ECO:0000256" key="11">
    <source>
        <dbReference type="ARBA" id="ARBA00023136"/>
    </source>
</evidence>
<dbReference type="InterPro" id="IPR013784">
    <property type="entry name" value="Carb-bd-like_fold"/>
</dbReference>
<dbReference type="GO" id="GO:0015344">
    <property type="term" value="F:siderophore uptake transmembrane transporter activity"/>
    <property type="evidence" value="ECO:0007669"/>
    <property type="project" value="TreeGrafter"/>
</dbReference>
<evidence type="ECO:0000256" key="12">
    <source>
        <dbReference type="ARBA" id="ARBA00023170"/>
    </source>
</evidence>
<dbReference type="InterPro" id="IPR039426">
    <property type="entry name" value="TonB-dep_rcpt-like"/>
</dbReference>
<dbReference type="InterPro" id="IPR036942">
    <property type="entry name" value="Beta-barrel_TonB_sf"/>
</dbReference>
<evidence type="ECO:0000259" key="18">
    <source>
        <dbReference type="Pfam" id="PF07715"/>
    </source>
</evidence>
<dbReference type="Gene3D" id="2.60.40.1120">
    <property type="entry name" value="Carboxypeptidase-like, regulatory domain"/>
    <property type="match status" value="1"/>
</dbReference>
<dbReference type="CDD" id="cd01347">
    <property type="entry name" value="ligand_gated_channel"/>
    <property type="match status" value="1"/>
</dbReference>
<evidence type="ECO:0000256" key="10">
    <source>
        <dbReference type="ARBA" id="ARBA00023077"/>
    </source>
</evidence>